<keyword evidence="2" id="KW-1185">Reference proteome</keyword>
<evidence type="ECO:0000313" key="2">
    <source>
        <dbReference type="Proteomes" id="UP000053268"/>
    </source>
</evidence>
<evidence type="ECO:0000313" key="1">
    <source>
        <dbReference type="EMBL" id="KPJ04329.1"/>
    </source>
</evidence>
<reference evidence="1 2" key="1">
    <citation type="journal article" date="2015" name="Nat. Commun.">
        <title>Outbred genome sequencing and CRISPR/Cas9 gene editing in butterflies.</title>
        <authorList>
            <person name="Li X."/>
            <person name="Fan D."/>
            <person name="Zhang W."/>
            <person name="Liu G."/>
            <person name="Zhang L."/>
            <person name="Zhao L."/>
            <person name="Fang X."/>
            <person name="Chen L."/>
            <person name="Dong Y."/>
            <person name="Chen Y."/>
            <person name="Ding Y."/>
            <person name="Zhao R."/>
            <person name="Feng M."/>
            <person name="Zhu Y."/>
            <person name="Feng Y."/>
            <person name="Jiang X."/>
            <person name="Zhu D."/>
            <person name="Xiang H."/>
            <person name="Feng X."/>
            <person name="Li S."/>
            <person name="Wang J."/>
            <person name="Zhang G."/>
            <person name="Kronforst M.R."/>
            <person name="Wang W."/>
        </authorList>
    </citation>
    <scope>NUCLEOTIDE SEQUENCE [LARGE SCALE GENOMIC DNA]</scope>
    <source>
        <strain evidence="1">Ya'a_city_454_Px</strain>
        <tissue evidence="1">Whole body</tissue>
    </source>
</reference>
<proteinExistence type="predicted"/>
<protein>
    <submittedName>
        <fullName evidence="1">Uncharacterized protein</fullName>
    </submittedName>
</protein>
<dbReference type="InterPro" id="IPR011044">
    <property type="entry name" value="Quino_amine_DH_bsu"/>
</dbReference>
<dbReference type="EMBL" id="KQ459011">
    <property type="protein sequence ID" value="KPJ04329.1"/>
    <property type="molecule type" value="Genomic_DNA"/>
</dbReference>
<dbReference type="InterPro" id="IPR015943">
    <property type="entry name" value="WD40/YVTN_repeat-like_dom_sf"/>
</dbReference>
<dbReference type="Proteomes" id="UP000053268">
    <property type="component" value="Unassembled WGS sequence"/>
</dbReference>
<sequence length="68" mass="8124">MDTSVPDLSFFCKRRDKTRNTEVFIKAHRHLQYQRNHRCVTLSRNGKVLLTCCDDGTVWRWDRVANNN</sequence>
<organism evidence="1 2">
    <name type="scientific">Papilio xuthus</name>
    <name type="common">Asian swallowtail butterfly</name>
    <dbReference type="NCBI Taxonomy" id="66420"/>
    <lineage>
        <taxon>Eukaryota</taxon>
        <taxon>Metazoa</taxon>
        <taxon>Ecdysozoa</taxon>
        <taxon>Arthropoda</taxon>
        <taxon>Hexapoda</taxon>
        <taxon>Insecta</taxon>
        <taxon>Pterygota</taxon>
        <taxon>Neoptera</taxon>
        <taxon>Endopterygota</taxon>
        <taxon>Lepidoptera</taxon>
        <taxon>Glossata</taxon>
        <taxon>Ditrysia</taxon>
        <taxon>Papilionoidea</taxon>
        <taxon>Papilionidae</taxon>
        <taxon>Papilioninae</taxon>
        <taxon>Papilio</taxon>
    </lineage>
</organism>
<dbReference type="SUPFAM" id="SSF50969">
    <property type="entry name" value="YVTN repeat-like/Quinoprotein amine dehydrogenase"/>
    <property type="match status" value="1"/>
</dbReference>
<name>A0A194QFY7_PAPXU</name>
<gene>
    <name evidence="1" type="ORF">RR46_01698</name>
</gene>
<dbReference type="AlphaFoldDB" id="A0A194QFY7"/>
<dbReference type="Gene3D" id="2.130.10.10">
    <property type="entry name" value="YVTN repeat-like/Quinoprotein amine dehydrogenase"/>
    <property type="match status" value="1"/>
</dbReference>
<accession>A0A194QFY7</accession>